<feature type="transmembrane region" description="Helical" evidence="2">
    <location>
        <begin position="604"/>
        <end position="621"/>
    </location>
</feature>
<evidence type="ECO:0000313" key="3">
    <source>
        <dbReference type="EMBL" id="CAK8985900.1"/>
    </source>
</evidence>
<keyword evidence="2" id="KW-0472">Membrane</keyword>
<feature type="transmembrane region" description="Helical" evidence="2">
    <location>
        <begin position="173"/>
        <end position="199"/>
    </location>
</feature>
<feature type="transmembrane region" description="Helical" evidence="2">
    <location>
        <begin position="550"/>
        <end position="575"/>
    </location>
</feature>
<protein>
    <submittedName>
        <fullName evidence="3">Uncharacterized protein</fullName>
    </submittedName>
</protein>
<feature type="region of interest" description="Disordered" evidence="1">
    <location>
        <begin position="755"/>
        <end position="780"/>
    </location>
</feature>
<dbReference type="EMBL" id="CAXAMM010000102">
    <property type="protein sequence ID" value="CAK8985900.1"/>
    <property type="molecule type" value="Genomic_DNA"/>
</dbReference>
<gene>
    <name evidence="3" type="ORF">SCF082_LOCUS325</name>
</gene>
<feature type="transmembrane region" description="Helical" evidence="2">
    <location>
        <begin position="147"/>
        <end position="167"/>
    </location>
</feature>
<keyword evidence="2" id="KW-0812">Transmembrane</keyword>
<dbReference type="Proteomes" id="UP001642464">
    <property type="component" value="Unassembled WGS sequence"/>
</dbReference>
<feature type="transmembrane region" description="Helical" evidence="2">
    <location>
        <begin position="724"/>
        <end position="747"/>
    </location>
</feature>
<evidence type="ECO:0000256" key="1">
    <source>
        <dbReference type="SAM" id="MobiDB-lite"/>
    </source>
</evidence>
<feature type="transmembrane region" description="Helical" evidence="2">
    <location>
        <begin position="627"/>
        <end position="645"/>
    </location>
</feature>
<accession>A0ABP0H6R3</accession>
<feature type="transmembrane region" description="Helical" evidence="2">
    <location>
        <begin position="694"/>
        <end position="712"/>
    </location>
</feature>
<feature type="transmembrane region" description="Helical" evidence="2">
    <location>
        <begin position="316"/>
        <end position="333"/>
    </location>
</feature>
<feature type="transmembrane region" description="Helical" evidence="2">
    <location>
        <begin position="104"/>
        <end position="127"/>
    </location>
</feature>
<feature type="transmembrane region" description="Helical" evidence="2">
    <location>
        <begin position="478"/>
        <end position="500"/>
    </location>
</feature>
<organism evidence="3 4">
    <name type="scientific">Durusdinium trenchii</name>
    <dbReference type="NCBI Taxonomy" id="1381693"/>
    <lineage>
        <taxon>Eukaryota</taxon>
        <taxon>Sar</taxon>
        <taxon>Alveolata</taxon>
        <taxon>Dinophyceae</taxon>
        <taxon>Suessiales</taxon>
        <taxon>Symbiodiniaceae</taxon>
        <taxon>Durusdinium</taxon>
    </lineage>
</organism>
<evidence type="ECO:0000256" key="2">
    <source>
        <dbReference type="SAM" id="Phobius"/>
    </source>
</evidence>
<feature type="compositionally biased region" description="Polar residues" evidence="1">
    <location>
        <begin position="760"/>
        <end position="780"/>
    </location>
</feature>
<comment type="caution">
    <text evidence="3">The sequence shown here is derived from an EMBL/GenBank/DDBJ whole genome shotgun (WGS) entry which is preliminary data.</text>
</comment>
<feature type="transmembrane region" description="Helical" evidence="2">
    <location>
        <begin position="245"/>
        <end position="263"/>
    </location>
</feature>
<feature type="transmembrane region" description="Helical" evidence="2">
    <location>
        <begin position="521"/>
        <end position="544"/>
    </location>
</feature>
<name>A0ABP0H6R3_9DINO</name>
<keyword evidence="4" id="KW-1185">Reference proteome</keyword>
<evidence type="ECO:0000313" key="4">
    <source>
        <dbReference type="Proteomes" id="UP001642464"/>
    </source>
</evidence>
<reference evidence="3 4" key="1">
    <citation type="submission" date="2024-02" db="EMBL/GenBank/DDBJ databases">
        <authorList>
            <person name="Chen Y."/>
            <person name="Shah S."/>
            <person name="Dougan E. K."/>
            <person name="Thang M."/>
            <person name="Chan C."/>
        </authorList>
    </citation>
    <scope>NUCLEOTIDE SEQUENCE [LARGE SCALE GENOMIC DNA]</scope>
</reference>
<proteinExistence type="predicted"/>
<feature type="transmembrane region" description="Helical" evidence="2">
    <location>
        <begin position="220"/>
        <end position="239"/>
    </location>
</feature>
<keyword evidence="2" id="KW-1133">Transmembrane helix</keyword>
<sequence length="780" mass="84704">MVAGDAWWQGTAFADWQGLRPCNGTPACLEAAVGSSGFLGECIPFSPNALRELWEQRSGQGGGPYANGTNHTLQLMEGGGSFCACNPGYYRSGEDCGTFEFSPWLLALLMLAATPIWIVWQNIALILNLKRAQLFQRNIATRTFQALTLALGIWSLCPLSSLLMSVAGLDQMLIVFIICVNIATSIMVVCMLLIVLTWNNAVQNAQQATDKGNATSACDVNVATAFSGAYLLLATVGLIMGKQDLVYLLAVMMWWIVVCIYVFKGRAFAKILLEAQEIPGKGTTSGNEKKAQNLDRDATSRLTVAVSRIQLCIRRTLIVLLIFTGSILLEIVAQRKPREHPGDKNLQVGAAILLMSSSLSVRGHDAGRVDGKAGMVAGDAWWQGTAFADWQGLMPCNETTACPDAAVGSSGLLGGCIPFSTNALRELWEQRSGQTGEGGGPYADGTNHTLQLIERGGSFCACNPGHFRLGEDCGTFKFSPWLLVWLMLAAAPIWMVWQNVALLINLKRGRQLESNAATRTFAALTLALGIWDVCPISLLLVSVAGFDQMLFVLAIGVNIASSIMVVCMLLIVITWNKAVQIGIRRGRGNAHARFKATSAYQEKVMVCFSGAYLLLATVWLFMGKVDLVYLLSVVLWWIVICIYGFKGREFARMLQDAQNSPGNGTFSGNENKAENVISRLTFAVSRIHMCIRRALIVLLIFTGSIVLEVFAQRKPRESIDDTSLQSASATLLMASAIGLFLVLFRYLRPPLEQKLRHNGKGSQSRPVGAKSTSVTPSSTL</sequence>